<dbReference type="HOGENOM" id="CLU_027562_9_0_12"/>
<evidence type="ECO:0000259" key="7">
    <source>
        <dbReference type="PROSITE" id="PS51900"/>
    </source>
</evidence>
<name>S3KE10_TREMA</name>
<dbReference type="CDD" id="cd00798">
    <property type="entry name" value="INT_XerDC_C"/>
    <property type="match status" value="1"/>
</dbReference>
<evidence type="ECO:0000256" key="5">
    <source>
        <dbReference type="PROSITE-ProRule" id="PRU01248"/>
    </source>
</evidence>
<dbReference type="STRING" id="1125699.HMPREF9194_00769"/>
<accession>S3KE10</accession>
<dbReference type="InterPro" id="IPR013762">
    <property type="entry name" value="Integrase-like_cat_sf"/>
</dbReference>
<dbReference type="PATRIC" id="fig|1125699.3.peg.782"/>
<dbReference type="EMBL" id="ATFF01000006">
    <property type="protein sequence ID" value="EPF30452.1"/>
    <property type="molecule type" value="Genomic_DNA"/>
</dbReference>
<evidence type="ECO:0000313" key="8">
    <source>
        <dbReference type="EMBL" id="EPF30452.1"/>
    </source>
</evidence>
<evidence type="ECO:0000256" key="3">
    <source>
        <dbReference type="ARBA" id="ARBA00023125"/>
    </source>
</evidence>
<organism evidence="8 9">
    <name type="scientific">Treponema maltophilum ATCC 51939</name>
    <dbReference type="NCBI Taxonomy" id="1125699"/>
    <lineage>
        <taxon>Bacteria</taxon>
        <taxon>Pseudomonadati</taxon>
        <taxon>Spirochaetota</taxon>
        <taxon>Spirochaetia</taxon>
        <taxon>Spirochaetales</taxon>
        <taxon>Treponemataceae</taxon>
        <taxon>Treponema</taxon>
    </lineage>
</organism>
<dbReference type="InterPro" id="IPR010998">
    <property type="entry name" value="Integrase_recombinase_N"/>
</dbReference>
<dbReference type="PANTHER" id="PTHR30349:SF81">
    <property type="entry name" value="TYROSINE RECOMBINASE XERC"/>
    <property type="match status" value="1"/>
</dbReference>
<dbReference type="GO" id="GO:0003677">
    <property type="term" value="F:DNA binding"/>
    <property type="evidence" value="ECO:0007669"/>
    <property type="project" value="UniProtKB-UniRule"/>
</dbReference>
<dbReference type="SUPFAM" id="SSF47823">
    <property type="entry name" value="lambda integrase-like, N-terminal domain"/>
    <property type="match status" value="1"/>
</dbReference>
<dbReference type="Gene3D" id="1.10.443.10">
    <property type="entry name" value="Intergrase catalytic core"/>
    <property type="match status" value="1"/>
</dbReference>
<keyword evidence="4" id="KW-0233">DNA recombination</keyword>
<dbReference type="OrthoDB" id="341301at2"/>
<evidence type="ECO:0000313" key="9">
    <source>
        <dbReference type="Proteomes" id="UP000014541"/>
    </source>
</evidence>
<sequence>MNCSQKDGREYPVLGRFYDDLLTVERKSLLTAQTYKIAVKELLHWCAESGIDYAALTVQDLLHYLVRRKTGDASRILADELTVAKDISALRSFGSYLVRTRIWPENIALLLQRPRSRRRLPRVLGIEQVEKLLSVIDVSNPLGLRDRALFELVYSSGLRISEASALELQHVHLSEHMLFVHGKGDKERMVPFGNEAAFRIQNWLADGRPLVAKNRIVPWLFLNYRGGRLSRKGIWKRFQELEELSLVTAKVHTLRHSFATHLLAGGADLRSVQELLGHADLSTTQIYTHIDDSALHDCHSKFFPGHKKDGHAHPNG</sequence>
<dbReference type="GO" id="GO:0006310">
    <property type="term" value="P:DNA recombination"/>
    <property type="evidence" value="ECO:0007669"/>
    <property type="project" value="UniProtKB-KW"/>
</dbReference>
<dbReference type="eggNOG" id="COG4974">
    <property type="taxonomic scope" value="Bacteria"/>
</dbReference>
<dbReference type="InterPro" id="IPR050090">
    <property type="entry name" value="Tyrosine_recombinase_XerCD"/>
</dbReference>
<evidence type="ECO:0000259" key="6">
    <source>
        <dbReference type="PROSITE" id="PS51898"/>
    </source>
</evidence>
<dbReference type="Pfam" id="PF02899">
    <property type="entry name" value="Phage_int_SAM_1"/>
    <property type="match status" value="1"/>
</dbReference>
<dbReference type="GO" id="GO:0007059">
    <property type="term" value="P:chromosome segregation"/>
    <property type="evidence" value="ECO:0007669"/>
    <property type="project" value="UniProtKB-KW"/>
</dbReference>
<evidence type="ECO:0000256" key="2">
    <source>
        <dbReference type="ARBA" id="ARBA00022908"/>
    </source>
</evidence>
<comment type="caution">
    <text evidence="8">The sequence shown here is derived from an EMBL/GenBank/DDBJ whole genome shotgun (WGS) entry which is preliminary data.</text>
</comment>
<keyword evidence="3 5" id="KW-0238">DNA-binding</keyword>
<keyword evidence="1" id="KW-0159">Chromosome partition</keyword>
<dbReference type="InterPro" id="IPR004107">
    <property type="entry name" value="Integrase_SAM-like_N"/>
</dbReference>
<dbReference type="InterPro" id="IPR044068">
    <property type="entry name" value="CB"/>
</dbReference>
<protein>
    <recommendedName>
        <fullName evidence="10">Tyrosine recombinase XerC</fullName>
    </recommendedName>
</protein>
<keyword evidence="2" id="KW-0229">DNA integration</keyword>
<evidence type="ECO:0000256" key="1">
    <source>
        <dbReference type="ARBA" id="ARBA00022829"/>
    </source>
</evidence>
<dbReference type="PROSITE" id="PS51900">
    <property type="entry name" value="CB"/>
    <property type="match status" value="1"/>
</dbReference>
<proteinExistence type="predicted"/>
<reference evidence="8 9" key="1">
    <citation type="submission" date="2013-04" db="EMBL/GenBank/DDBJ databases">
        <title>The Genome Sequence of Treponema maltophilum ATCC 51939.</title>
        <authorList>
            <consortium name="The Broad Institute Genomics Platform"/>
            <person name="Earl A."/>
            <person name="Ward D."/>
            <person name="Feldgarden M."/>
            <person name="Gevers D."/>
            <person name="Leonetti C."/>
            <person name="Blanton J.M."/>
            <person name="Dewhirst F.E."/>
            <person name="Izard J."/>
            <person name="Walker B."/>
            <person name="Young S."/>
            <person name="Zeng Q."/>
            <person name="Gargeya S."/>
            <person name="Fitzgerald M."/>
            <person name="Haas B."/>
            <person name="Abouelleil A."/>
            <person name="Allen A.W."/>
            <person name="Alvarado L."/>
            <person name="Arachchi H.M."/>
            <person name="Berlin A.M."/>
            <person name="Chapman S.B."/>
            <person name="Gainer-Dewar J."/>
            <person name="Goldberg J."/>
            <person name="Griggs A."/>
            <person name="Gujja S."/>
            <person name="Hansen M."/>
            <person name="Howarth C."/>
            <person name="Imamovic A."/>
            <person name="Ireland A."/>
            <person name="Larimer J."/>
            <person name="McCowan C."/>
            <person name="Murphy C."/>
            <person name="Pearson M."/>
            <person name="Poon T.W."/>
            <person name="Priest M."/>
            <person name="Roberts A."/>
            <person name="Saif S."/>
            <person name="Shea T."/>
            <person name="Sisk P."/>
            <person name="Sykes S."/>
            <person name="Wortman J."/>
            <person name="Nusbaum C."/>
            <person name="Birren B."/>
        </authorList>
    </citation>
    <scope>NUCLEOTIDE SEQUENCE [LARGE SCALE GENOMIC DNA]</scope>
    <source>
        <strain evidence="8 9">ATCC 51939</strain>
    </source>
</reference>
<dbReference type="PROSITE" id="PS51898">
    <property type="entry name" value="TYR_RECOMBINASE"/>
    <property type="match status" value="1"/>
</dbReference>
<dbReference type="PANTHER" id="PTHR30349">
    <property type="entry name" value="PHAGE INTEGRASE-RELATED"/>
    <property type="match status" value="1"/>
</dbReference>
<dbReference type="GO" id="GO:0015074">
    <property type="term" value="P:DNA integration"/>
    <property type="evidence" value="ECO:0007669"/>
    <property type="project" value="UniProtKB-KW"/>
</dbReference>
<dbReference type="Gene3D" id="1.10.150.130">
    <property type="match status" value="1"/>
</dbReference>
<gene>
    <name evidence="8" type="ORF">HMPREF9194_00769</name>
</gene>
<dbReference type="InterPro" id="IPR011010">
    <property type="entry name" value="DNA_brk_join_enz"/>
</dbReference>
<feature type="domain" description="Core-binding (CB)" evidence="7">
    <location>
        <begin position="8"/>
        <end position="98"/>
    </location>
</feature>
<dbReference type="SUPFAM" id="SSF56349">
    <property type="entry name" value="DNA breaking-rejoining enzymes"/>
    <property type="match status" value="1"/>
</dbReference>
<evidence type="ECO:0008006" key="10">
    <source>
        <dbReference type="Google" id="ProtNLM"/>
    </source>
</evidence>
<keyword evidence="9" id="KW-1185">Reference proteome</keyword>
<feature type="domain" description="Tyr recombinase" evidence="6">
    <location>
        <begin position="119"/>
        <end position="300"/>
    </location>
</feature>
<evidence type="ECO:0000256" key="4">
    <source>
        <dbReference type="ARBA" id="ARBA00023172"/>
    </source>
</evidence>
<dbReference type="RefSeq" id="WP_016525063.1">
    <property type="nucleotide sequence ID" value="NZ_KE332518.1"/>
</dbReference>
<dbReference type="Proteomes" id="UP000014541">
    <property type="component" value="Unassembled WGS sequence"/>
</dbReference>
<dbReference type="InterPro" id="IPR002104">
    <property type="entry name" value="Integrase_catalytic"/>
</dbReference>
<dbReference type="Pfam" id="PF00589">
    <property type="entry name" value="Phage_integrase"/>
    <property type="match status" value="1"/>
</dbReference>
<dbReference type="AlphaFoldDB" id="S3KE10"/>